<evidence type="ECO:0000256" key="1">
    <source>
        <dbReference type="ARBA" id="ARBA00004141"/>
    </source>
</evidence>
<evidence type="ECO:0000256" key="3">
    <source>
        <dbReference type="ARBA" id="ARBA00022692"/>
    </source>
</evidence>
<comment type="subcellular location">
    <subcellularLocation>
        <location evidence="1">Membrane</location>
        <topology evidence="1">Multi-pass membrane protein</topology>
    </subcellularLocation>
</comment>
<dbReference type="EMBL" id="CALNXJ010000036">
    <property type="protein sequence ID" value="CAH3142000.1"/>
    <property type="molecule type" value="Genomic_DNA"/>
</dbReference>
<dbReference type="InterPro" id="IPR050930">
    <property type="entry name" value="MFS_Vesicular_Transporter"/>
</dbReference>
<dbReference type="GO" id="GO:0005335">
    <property type="term" value="F:serotonin:sodium:chloride symporter activity"/>
    <property type="evidence" value="ECO:0007669"/>
    <property type="project" value="TreeGrafter"/>
</dbReference>
<dbReference type="PROSITE" id="PS50850">
    <property type="entry name" value="MFS"/>
    <property type="match status" value="1"/>
</dbReference>
<dbReference type="Proteomes" id="UP001159428">
    <property type="component" value="Unassembled WGS sequence"/>
</dbReference>
<evidence type="ECO:0000259" key="7">
    <source>
        <dbReference type="PROSITE" id="PS50850"/>
    </source>
</evidence>
<feature type="transmembrane region" description="Helical" evidence="6">
    <location>
        <begin position="132"/>
        <end position="154"/>
    </location>
</feature>
<dbReference type="InterPro" id="IPR011701">
    <property type="entry name" value="MFS"/>
</dbReference>
<dbReference type="Pfam" id="PF07690">
    <property type="entry name" value="MFS_1"/>
    <property type="match status" value="1"/>
</dbReference>
<dbReference type="GO" id="GO:0030672">
    <property type="term" value="C:synaptic vesicle membrane"/>
    <property type="evidence" value="ECO:0007669"/>
    <property type="project" value="TreeGrafter"/>
</dbReference>
<gene>
    <name evidence="8" type="ORF">PMEA_00019893</name>
</gene>
<evidence type="ECO:0000313" key="8">
    <source>
        <dbReference type="EMBL" id="CAH3142000.1"/>
    </source>
</evidence>
<reference evidence="8 9" key="1">
    <citation type="submission" date="2022-05" db="EMBL/GenBank/DDBJ databases">
        <authorList>
            <consortium name="Genoscope - CEA"/>
            <person name="William W."/>
        </authorList>
    </citation>
    <scope>NUCLEOTIDE SEQUENCE [LARGE SCALE GENOMIC DNA]</scope>
</reference>
<evidence type="ECO:0000313" key="9">
    <source>
        <dbReference type="Proteomes" id="UP001159428"/>
    </source>
</evidence>
<dbReference type="PANTHER" id="PTHR23506">
    <property type="entry name" value="GH10249P"/>
    <property type="match status" value="1"/>
</dbReference>
<keyword evidence="9" id="KW-1185">Reference proteome</keyword>
<dbReference type="AlphaFoldDB" id="A0AAU9XA32"/>
<sequence>MTESQECDDQMLIEDDGLRCVVKMEPETREISKRIILLIACLSALCDCLLLSVIVPIIPVYLDVTEIPTTRPQIAANSTSNKTFATVSPPTVIDSSMDLKIGALFASKAFVQIMVNPAAGHLTERVGYSIPLYSGFCVLFVSTLVYGFASGYWLLFVARAIQGLGSSFVLISSLAMLAAAHPDDNERGTAIGIAMGVTGLGVLAGPPFGGLFYSIGGKGLPFFILAGFIFLTFVLVAISRKPVMPKDTVKPTLKDLLSDPYILIASGAVCFCNMSFALLEPTLPIWLLETMDAKKWQIGLIFLPSTGAYLIATPLLGKLGNIIGRWLASLIGLVLVAVSLFVVPVARTLAVLVAPLFALGFCIGMVDASMAATLAYLVDIRHASVYGAVFAIEDFAASVGFAFGPLLGGVIVSEGSFQWLLRGLAILNLFFAPLLVFLRNPPAKHQLLQNEDTEGRIDRHVTIVVFIVSQMSFEITRQRLPCGVLRYFEPIIENLPYLERSLETKTKKCNGRGISKDGSG</sequence>
<dbReference type="InterPro" id="IPR036259">
    <property type="entry name" value="MFS_trans_sf"/>
</dbReference>
<feature type="transmembrane region" description="Helical" evidence="6">
    <location>
        <begin position="352"/>
        <end position="378"/>
    </location>
</feature>
<keyword evidence="4 6" id="KW-1133">Transmembrane helix</keyword>
<comment type="caution">
    <text evidence="8">The sequence shown here is derived from an EMBL/GenBank/DDBJ whole genome shotgun (WGS) entry which is preliminary data.</text>
</comment>
<feature type="transmembrane region" description="Helical" evidence="6">
    <location>
        <begin position="191"/>
        <end position="213"/>
    </location>
</feature>
<feature type="domain" description="Major facilitator superfamily (MFS) profile" evidence="7">
    <location>
        <begin position="36"/>
        <end position="440"/>
    </location>
</feature>
<evidence type="ECO:0000256" key="5">
    <source>
        <dbReference type="ARBA" id="ARBA00023136"/>
    </source>
</evidence>
<feature type="transmembrane region" description="Helical" evidence="6">
    <location>
        <begin position="35"/>
        <end position="62"/>
    </location>
</feature>
<keyword evidence="3 6" id="KW-0812">Transmembrane</keyword>
<feature type="transmembrane region" description="Helical" evidence="6">
    <location>
        <begin position="385"/>
        <end position="407"/>
    </location>
</feature>
<dbReference type="SUPFAM" id="SSF103473">
    <property type="entry name" value="MFS general substrate transporter"/>
    <property type="match status" value="1"/>
</dbReference>
<feature type="transmembrane region" description="Helical" evidence="6">
    <location>
        <begin position="326"/>
        <end position="346"/>
    </location>
</feature>
<dbReference type="FunFam" id="1.20.1250.20:FF:000401">
    <property type="entry name" value="Vesicular amine transporter"/>
    <property type="match status" value="1"/>
</dbReference>
<feature type="transmembrane region" description="Helical" evidence="6">
    <location>
        <begin position="219"/>
        <end position="239"/>
    </location>
</feature>
<feature type="transmembrane region" description="Helical" evidence="6">
    <location>
        <begin position="298"/>
        <end position="317"/>
    </location>
</feature>
<proteinExistence type="predicted"/>
<feature type="transmembrane region" description="Helical" evidence="6">
    <location>
        <begin position="419"/>
        <end position="438"/>
    </location>
</feature>
<feature type="transmembrane region" description="Helical" evidence="6">
    <location>
        <begin position="160"/>
        <end position="179"/>
    </location>
</feature>
<evidence type="ECO:0000256" key="4">
    <source>
        <dbReference type="ARBA" id="ARBA00022989"/>
    </source>
</evidence>
<keyword evidence="2" id="KW-0813">Transport</keyword>
<dbReference type="InterPro" id="IPR020846">
    <property type="entry name" value="MFS_dom"/>
</dbReference>
<keyword evidence="5 6" id="KW-0472">Membrane</keyword>
<dbReference type="Gene3D" id="1.20.1250.20">
    <property type="entry name" value="MFS general substrate transporter like domains"/>
    <property type="match status" value="2"/>
</dbReference>
<evidence type="ECO:0000256" key="6">
    <source>
        <dbReference type="SAM" id="Phobius"/>
    </source>
</evidence>
<protein>
    <recommendedName>
        <fullName evidence="7">Major facilitator superfamily (MFS) profile domain-containing protein</fullName>
    </recommendedName>
</protein>
<organism evidence="8 9">
    <name type="scientific">Pocillopora meandrina</name>
    <dbReference type="NCBI Taxonomy" id="46732"/>
    <lineage>
        <taxon>Eukaryota</taxon>
        <taxon>Metazoa</taxon>
        <taxon>Cnidaria</taxon>
        <taxon>Anthozoa</taxon>
        <taxon>Hexacorallia</taxon>
        <taxon>Scleractinia</taxon>
        <taxon>Astrocoeniina</taxon>
        <taxon>Pocilloporidae</taxon>
        <taxon>Pocillopora</taxon>
    </lineage>
</organism>
<dbReference type="GO" id="GO:0043195">
    <property type="term" value="C:terminal bouton"/>
    <property type="evidence" value="ECO:0007669"/>
    <property type="project" value="TreeGrafter"/>
</dbReference>
<dbReference type="PANTHER" id="PTHR23506:SF23">
    <property type="entry name" value="GH10249P"/>
    <property type="match status" value="1"/>
</dbReference>
<evidence type="ECO:0000256" key="2">
    <source>
        <dbReference type="ARBA" id="ARBA00022448"/>
    </source>
</evidence>
<accession>A0AAU9XA32</accession>
<dbReference type="GO" id="GO:0015842">
    <property type="term" value="P:aminergic neurotransmitter loading into synaptic vesicle"/>
    <property type="evidence" value="ECO:0007669"/>
    <property type="project" value="TreeGrafter"/>
</dbReference>
<name>A0AAU9XA32_9CNID</name>